<dbReference type="NCBIfam" id="TIGR03891">
    <property type="entry name" value="thiopep_ocin"/>
    <property type="match status" value="1"/>
</dbReference>
<keyword evidence="4" id="KW-1185">Reference proteome</keyword>
<dbReference type="Proteomes" id="UP000284250">
    <property type="component" value="Unassembled WGS sequence"/>
</dbReference>
<proteinExistence type="predicted"/>
<comment type="caution">
    <text evidence="3">The sequence shown here is derived from an EMBL/GenBank/DDBJ whole genome shotgun (WGS) entry which is preliminary data.</text>
</comment>
<gene>
    <name evidence="3" type="ORF">D0T11_19670</name>
</gene>
<dbReference type="Pfam" id="PF14028">
    <property type="entry name" value="Lant_dehydr_C"/>
    <property type="match status" value="1"/>
</dbReference>
<evidence type="ECO:0000313" key="4">
    <source>
        <dbReference type="Proteomes" id="UP000284250"/>
    </source>
</evidence>
<evidence type="ECO:0000313" key="3">
    <source>
        <dbReference type="EMBL" id="RIY05911.1"/>
    </source>
</evidence>
<organism evidence="3 4">
    <name type="scientific">Hymenobacter rubripertinctus</name>
    <dbReference type="NCBI Taxonomy" id="2029981"/>
    <lineage>
        <taxon>Bacteria</taxon>
        <taxon>Pseudomonadati</taxon>
        <taxon>Bacteroidota</taxon>
        <taxon>Cytophagia</taxon>
        <taxon>Cytophagales</taxon>
        <taxon>Hymenobacteraceae</taxon>
        <taxon>Hymenobacter</taxon>
    </lineage>
</organism>
<reference evidence="3 4" key="2">
    <citation type="submission" date="2019-01" db="EMBL/GenBank/DDBJ databases">
        <title>Hymenobacter humicola sp. nov., isolated from soils in Antarctica.</title>
        <authorList>
            <person name="Sedlacek I."/>
            <person name="Holochova P."/>
            <person name="Kralova S."/>
            <person name="Pantucek R."/>
            <person name="Stankova E."/>
            <person name="Vrbovska V."/>
            <person name="Kristofova L."/>
            <person name="Svec P."/>
            <person name="Busse H.-J."/>
        </authorList>
    </citation>
    <scope>NUCLEOTIDE SEQUENCE [LARGE SCALE GENOMIC DNA]</scope>
    <source>
        <strain evidence="3 4">CCM 8852</strain>
    </source>
</reference>
<protein>
    <recommendedName>
        <fullName evidence="5">Lantibiotic dehydratase</fullName>
    </recommendedName>
</protein>
<evidence type="ECO:0008006" key="5">
    <source>
        <dbReference type="Google" id="ProtNLM"/>
    </source>
</evidence>
<feature type="domain" description="Thiopeptide-type bacteriocin biosynthesis" evidence="2">
    <location>
        <begin position="762"/>
        <end position="1033"/>
    </location>
</feature>
<dbReference type="OrthoDB" id="1273722at2"/>
<evidence type="ECO:0000259" key="1">
    <source>
        <dbReference type="Pfam" id="PF04738"/>
    </source>
</evidence>
<dbReference type="RefSeq" id="WP_119657525.1">
    <property type="nucleotide sequence ID" value="NZ_JBHUOI010000006.1"/>
</dbReference>
<dbReference type="InterPro" id="IPR006827">
    <property type="entry name" value="Lant_deHydtase_N"/>
</dbReference>
<feature type="domain" description="Lantibiotic dehydratase N-terminal" evidence="1">
    <location>
        <begin position="35"/>
        <end position="691"/>
    </location>
</feature>
<dbReference type="InterPro" id="IPR023809">
    <property type="entry name" value="Thiopep_bacteriocin_synth_dom"/>
</dbReference>
<dbReference type="AlphaFoldDB" id="A0A418QL94"/>
<accession>A0A418QL94</accession>
<dbReference type="Pfam" id="PF04738">
    <property type="entry name" value="Lant_dehydr_N"/>
    <property type="match status" value="1"/>
</dbReference>
<evidence type="ECO:0000259" key="2">
    <source>
        <dbReference type="Pfam" id="PF14028"/>
    </source>
</evidence>
<name>A0A418QL94_9BACT</name>
<reference evidence="3 4" key="1">
    <citation type="submission" date="2018-09" db="EMBL/GenBank/DDBJ databases">
        <authorList>
            <person name="Zeman M."/>
            <person name="Pardy F."/>
        </authorList>
    </citation>
    <scope>NUCLEOTIDE SEQUENCE [LARGE SCALE GENOMIC DNA]</scope>
    <source>
        <strain evidence="3 4">CCM 8852</strain>
    </source>
</reference>
<sequence>MSLKFRNFFILRSPLLPYRVIYNLTPQVLNELFSDPVLQEALFIASPDLHSTLYEWLKVENPTTKAHHKITISLCKYALRMAYRCTPFGLFSGISLGHWEEKTVGTLAPISDYERHSRLDMGVLNSLIYKLESTSSISNILFYYPNNTIYNTGNRLRYVEYEIISGNKKHSLVDVANSPLLTSLLEAAEKGTLKYELELVLQRQGIPNQEAKSFIDHLISNQLLVSELNSTITGINHLSRLAKKLGQRGAFCEASELEQLGSLIRDLNHHRLGVDKKGYSFIEAKIKDWGVSWQSNRLLQVDMRKPVQKLTLNPLVQDELSRVIDLLARINIYNEGEKLKSFRNAFVEQFDRQEVSLVKVLDAELGIGYPVGQYSTNDNNPLLDDLLLAGRQETKATYGWSDWVAFLFDQYTGALRSGSTSIELKWDVLQPILEQYDVNLPHSLYALGTLLASSQEDLDEGDFTLLHQVSAGPSAANLLGRFCHMDPMLTESLQVALRDEEERHPEAIFAEVVHSDQFRTGNIASRPILRGYEIPIVTQASVAHENTIFLDDLLVSVVADRVVLRSRKLNKEVIPRMSAAHAYYRDSLPAYHFLCDVQYQGTQRSLSWDWGILRNADFLPQVRYGRSILAPARWKLKESTLIHIKNCVQSQLITTIKDIRSQQQIPQWVVVIESDNKLPLDLENSLHLDVLQSLIFSKTELILEESLLNHKTQWVSGPEGNFTNEFVWPISVLGDPILSPFSSKQGKQIDWNTRNLILGSEWLYIKLYCGSKTADQLLTDLLAPLAHRLTCDNIIDKWFFIRYADPEPHLRIRFHGKEKFYSEVIAELELALRSYYTQGLLKGLKIDIYEREIERYGAEDIEATEDLFYHDSIAVVGILNLLGETSGDQLRWLLGLRGIDILLDDFGYTLLEKHALLDKLQMDFKHEFKATSTQARKVLASKFRKEVKQIEIVMQTTYDATHPMAKAFHLLDTRSYNSKSAINNLRANWNNSLSANEQQRRLSDYLHMFLNRIFRSNSRRHEMVVYDLLSRYYNSLIARNARQ</sequence>
<dbReference type="EMBL" id="QYCN01000046">
    <property type="protein sequence ID" value="RIY05911.1"/>
    <property type="molecule type" value="Genomic_DNA"/>
</dbReference>